<feature type="region of interest" description="Disordered" evidence="1">
    <location>
        <begin position="52"/>
        <end position="89"/>
    </location>
</feature>
<gene>
    <name evidence="3" type="ORF">Ato02nite_005570</name>
</gene>
<proteinExistence type="predicted"/>
<accession>A0A919T3N8</accession>
<keyword evidence="2" id="KW-1133">Transmembrane helix</keyword>
<keyword evidence="4" id="KW-1185">Reference proteome</keyword>
<protein>
    <submittedName>
        <fullName evidence="3">Uncharacterized protein</fullName>
    </submittedName>
</protein>
<comment type="caution">
    <text evidence="3">The sequence shown here is derived from an EMBL/GenBank/DDBJ whole genome shotgun (WGS) entry which is preliminary data.</text>
</comment>
<sequence>MTPVERFIIRHAWARYAFVVVGFPIVAVADRVRGIWNPAGRYTLRNALTWAREGGTPGEQPARAEPAPMSPRWGGPPAPMGPVEDWPWGQEPGEWMLDPMGLLAGPLANPEGWIAAHRSNIDGASR</sequence>
<evidence type="ECO:0000256" key="1">
    <source>
        <dbReference type="SAM" id="MobiDB-lite"/>
    </source>
</evidence>
<evidence type="ECO:0000313" key="4">
    <source>
        <dbReference type="Proteomes" id="UP000677082"/>
    </source>
</evidence>
<keyword evidence="2" id="KW-0472">Membrane</keyword>
<name>A0A919T3N8_9ACTN</name>
<keyword evidence="2" id="KW-0812">Transmembrane</keyword>
<organism evidence="3 4">
    <name type="scientific">Paractinoplanes toevensis</name>
    <dbReference type="NCBI Taxonomy" id="571911"/>
    <lineage>
        <taxon>Bacteria</taxon>
        <taxon>Bacillati</taxon>
        <taxon>Actinomycetota</taxon>
        <taxon>Actinomycetes</taxon>
        <taxon>Micromonosporales</taxon>
        <taxon>Micromonosporaceae</taxon>
        <taxon>Paractinoplanes</taxon>
    </lineage>
</organism>
<evidence type="ECO:0000313" key="3">
    <source>
        <dbReference type="EMBL" id="GIM88764.1"/>
    </source>
</evidence>
<dbReference type="AlphaFoldDB" id="A0A919T3N8"/>
<dbReference type="EMBL" id="BOQN01000007">
    <property type="protein sequence ID" value="GIM88764.1"/>
    <property type="molecule type" value="Genomic_DNA"/>
</dbReference>
<dbReference type="Proteomes" id="UP000677082">
    <property type="component" value="Unassembled WGS sequence"/>
</dbReference>
<evidence type="ECO:0000256" key="2">
    <source>
        <dbReference type="SAM" id="Phobius"/>
    </source>
</evidence>
<reference evidence="3 4" key="1">
    <citation type="submission" date="2021-03" db="EMBL/GenBank/DDBJ databases">
        <title>Whole genome shotgun sequence of Actinoplanes toevensis NBRC 105298.</title>
        <authorList>
            <person name="Komaki H."/>
            <person name="Tamura T."/>
        </authorList>
    </citation>
    <scope>NUCLEOTIDE SEQUENCE [LARGE SCALE GENOMIC DNA]</scope>
    <source>
        <strain evidence="3 4">NBRC 105298</strain>
    </source>
</reference>
<dbReference type="RefSeq" id="WP_213004750.1">
    <property type="nucleotide sequence ID" value="NZ_BOQN01000007.1"/>
</dbReference>
<feature type="transmembrane region" description="Helical" evidence="2">
    <location>
        <begin position="12"/>
        <end position="29"/>
    </location>
</feature>